<keyword evidence="1" id="KW-0378">Hydrolase</keyword>
<sequence>MSTATTTTDDPEVLEAIAERIAPLADRELLIGLDVDGTLVDHHGMMSPRIYEALRRAAERHHVVIATGRSIGATLPIVRAAGVRHGYAVCSNGGVTLRIDPDAPDGFRVDQVRSFTPGNALAALRRAAPGAGFAVESPSGAFYSTGQFQDSSFGVRAIPTAFEDLIELDAVRVVVHDPDLTAAEFGEIVRSAGVHGVEYAIGTTAWLDMAAPGVSKATGLEAIRERLGLPEGDSVAMGDGFNDTEMLRWAGVGVAMGQALDGVIDAADLRTSTIWDDGSALVLEALTA</sequence>
<dbReference type="PANTHER" id="PTHR10000:SF8">
    <property type="entry name" value="HAD SUPERFAMILY HYDROLASE-LIKE, TYPE 3"/>
    <property type="match status" value="1"/>
</dbReference>
<dbReference type="GO" id="GO:0016787">
    <property type="term" value="F:hydrolase activity"/>
    <property type="evidence" value="ECO:0007669"/>
    <property type="project" value="UniProtKB-KW"/>
</dbReference>
<dbReference type="Pfam" id="PF08282">
    <property type="entry name" value="Hydrolase_3"/>
    <property type="match status" value="1"/>
</dbReference>
<organism evidence="1 2">
    <name type="scientific">Brachybacterium huguangmaarense</name>
    <dbReference type="NCBI Taxonomy" id="1652028"/>
    <lineage>
        <taxon>Bacteria</taxon>
        <taxon>Bacillati</taxon>
        <taxon>Actinomycetota</taxon>
        <taxon>Actinomycetes</taxon>
        <taxon>Micrococcales</taxon>
        <taxon>Dermabacteraceae</taxon>
        <taxon>Brachybacterium</taxon>
    </lineage>
</organism>
<dbReference type="PROSITE" id="PS01229">
    <property type="entry name" value="COF_2"/>
    <property type="match status" value="1"/>
</dbReference>
<accession>A0ABY6G459</accession>
<gene>
    <name evidence="1" type="ORF">BRM3_05430</name>
</gene>
<dbReference type="InterPro" id="IPR023214">
    <property type="entry name" value="HAD_sf"/>
</dbReference>
<name>A0ABY6G459_9MICO</name>
<dbReference type="InterPro" id="IPR006379">
    <property type="entry name" value="HAD-SF_hydro_IIB"/>
</dbReference>
<evidence type="ECO:0000313" key="1">
    <source>
        <dbReference type="EMBL" id="UYG17865.1"/>
    </source>
</evidence>
<dbReference type="Gene3D" id="3.30.1240.10">
    <property type="match status" value="1"/>
</dbReference>
<dbReference type="Gene3D" id="3.40.50.1000">
    <property type="entry name" value="HAD superfamily/HAD-like"/>
    <property type="match status" value="1"/>
</dbReference>
<dbReference type="EMBL" id="CP107020">
    <property type="protein sequence ID" value="UYG17865.1"/>
    <property type="molecule type" value="Genomic_DNA"/>
</dbReference>
<keyword evidence="2" id="KW-1185">Reference proteome</keyword>
<dbReference type="RefSeq" id="WP_263595072.1">
    <property type="nucleotide sequence ID" value="NZ_CP107020.1"/>
</dbReference>
<dbReference type="NCBIfam" id="TIGR01484">
    <property type="entry name" value="HAD-SF-IIB"/>
    <property type="match status" value="1"/>
</dbReference>
<protein>
    <submittedName>
        <fullName evidence="1">Cof-type HAD-IIB family hydrolase</fullName>
    </submittedName>
</protein>
<dbReference type="SUPFAM" id="SSF56784">
    <property type="entry name" value="HAD-like"/>
    <property type="match status" value="1"/>
</dbReference>
<reference evidence="1" key="1">
    <citation type="submission" date="2022-10" db="EMBL/GenBank/DDBJ databases">
        <title>Whole-Genome Sequencing of Brachybacterium huguangmaarense BRM-3, Isolated from Betula schmidtii.</title>
        <authorList>
            <person name="Haam D."/>
        </authorList>
    </citation>
    <scope>NUCLEOTIDE SEQUENCE</scope>
    <source>
        <strain evidence="1">BRM-3</strain>
    </source>
</reference>
<dbReference type="InterPro" id="IPR036412">
    <property type="entry name" value="HAD-like_sf"/>
</dbReference>
<dbReference type="PANTHER" id="PTHR10000">
    <property type="entry name" value="PHOSPHOSERINE PHOSPHATASE"/>
    <property type="match status" value="1"/>
</dbReference>
<proteinExistence type="predicted"/>
<evidence type="ECO:0000313" key="2">
    <source>
        <dbReference type="Proteomes" id="UP001164305"/>
    </source>
</evidence>
<dbReference type="Proteomes" id="UP001164305">
    <property type="component" value="Chromosome"/>
</dbReference>